<dbReference type="Proteomes" id="UP000630936">
    <property type="component" value="Unassembled WGS sequence"/>
</dbReference>
<organism evidence="1 2">
    <name type="scientific">Streptomyces inusitatus</name>
    <dbReference type="NCBI Taxonomy" id="68221"/>
    <lineage>
        <taxon>Bacteria</taxon>
        <taxon>Bacillati</taxon>
        <taxon>Actinomycetota</taxon>
        <taxon>Actinomycetes</taxon>
        <taxon>Kitasatosporales</taxon>
        <taxon>Streptomycetaceae</taxon>
        <taxon>Streptomyces</taxon>
    </lineage>
</organism>
<dbReference type="AlphaFoldDB" id="A0A918UZ42"/>
<dbReference type="EMBL" id="BMWG01000015">
    <property type="protein sequence ID" value="GGZ45303.1"/>
    <property type="molecule type" value="Genomic_DNA"/>
</dbReference>
<comment type="caution">
    <text evidence="1">The sequence shown here is derived from an EMBL/GenBank/DDBJ whole genome shotgun (WGS) entry which is preliminary data.</text>
</comment>
<sequence>MRYMPKPHEPVMDLIRASMDPASRTARLRIDSPACRVVIAAARADAEEGGNSRVVTLATGTAVSATGLTMLLAEHRHVTTEVFIDHLEAAKHEMDPHGRSPDVTVVMRSLLTEHPMQESARVLTDAFLQDQEGFCDLIVDLAEYAASAIKLLQQNKVATQEQTLAELDGMLEEFVGTA</sequence>
<gene>
    <name evidence="1" type="ORF">GCM10010387_44760</name>
</gene>
<protein>
    <submittedName>
        <fullName evidence="1">Uncharacterized protein</fullName>
    </submittedName>
</protein>
<reference evidence="1" key="2">
    <citation type="submission" date="2020-09" db="EMBL/GenBank/DDBJ databases">
        <authorList>
            <person name="Sun Q."/>
            <person name="Ohkuma M."/>
        </authorList>
    </citation>
    <scope>NUCLEOTIDE SEQUENCE</scope>
    <source>
        <strain evidence="1">JCM 4988</strain>
    </source>
</reference>
<accession>A0A918UZ42</accession>
<keyword evidence="2" id="KW-1185">Reference proteome</keyword>
<evidence type="ECO:0000313" key="2">
    <source>
        <dbReference type="Proteomes" id="UP000630936"/>
    </source>
</evidence>
<evidence type="ECO:0000313" key="1">
    <source>
        <dbReference type="EMBL" id="GGZ45303.1"/>
    </source>
</evidence>
<reference evidence="1" key="1">
    <citation type="journal article" date="2014" name="Int. J. Syst. Evol. Microbiol.">
        <title>Complete genome sequence of Corynebacterium casei LMG S-19264T (=DSM 44701T), isolated from a smear-ripened cheese.</title>
        <authorList>
            <consortium name="US DOE Joint Genome Institute (JGI-PGF)"/>
            <person name="Walter F."/>
            <person name="Albersmeier A."/>
            <person name="Kalinowski J."/>
            <person name="Ruckert C."/>
        </authorList>
    </citation>
    <scope>NUCLEOTIDE SEQUENCE</scope>
    <source>
        <strain evidence="1">JCM 4988</strain>
    </source>
</reference>
<proteinExistence type="predicted"/>
<name>A0A918UZ42_9ACTN</name>